<reference evidence="1" key="1">
    <citation type="journal article" date="2020" name="ISME J.">
        <title>Gammaproteobacteria mediating utilization of methyl-, sulfur- and petroleum organic compounds in deep ocean hydrothermal plumes.</title>
        <authorList>
            <person name="Zhou Z."/>
            <person name="Liu Y."/>
            <person name="Pan J."/>
            <person name="Cron B.R."/>
            <person name="Toner B.M."/>
            <person name="Anantharaman K."/>
            <person name="Breier J.A."/>
            <person name="Dick G.J."/>
            <person name="Li M."/>
        </authorList>
    </citation>
    <scope>NUCLEOTIDE SEQUENCE</scope>
    <source>
        <strain evidence="1">SZUA-1435</strain>
    </source>
</reference>
<evidence type="ECO:0000313" key="1">
    <source>
        <dbReference type="EMBL" id="HIP57199.1"/>
    </source>
</evidence>
<comment type="caution">
    <text evidence="1">The sequence shown here is derived from an EMBL/GenBank/DDBJ whole genome shotgun (WGS) entry which is preliminary data.</text>
</comment>
<sequence>MSYYWEPRWIRKSVTIADGIVIETCLDLTTNLLVCPLCVDIDKLCPYRDRESDAAPPTNASYFFSEEDLVRHIYAHKEALWKHAIAYTEAEEEEEGEQEEEEEEEK</sequence>
<gene>
    <name evidence="1" type="ORF">EYH02_03910</name>
</gene>
<proteinExistence type="predicted"/>
<accession>A0A833DUH7</accession>
<organism evidence="1 2">
    <name type="scientific">Ignisphaera aggregans</name>
    <dbReference type="NCBI Taxonomy" id="334771"/>
    <lineage>
        <taxon>Archaea</taxon>
        <taxon>Thermoproteota</taxon>
        <taxon>Thermoprotei</taxon>
        <taxon>Desulfurococcales</taxon>
        <taxon>Desulfurococcaceae</taxon>
        <taxon>Ignisphaera</taxon>
    </lineage>
</organism>
<dbReference type="AlphaFoldDB" id="A0A833DUH7"/>
<evidence type="ECO:0000313" key="2">
    <source>
        <dbReference type="Proteomes" id="UP000605805"/>
    </source>
</evidence>
<dbReference type="EMBL" id="DQTV01000072">
    <property type="protein sequence ID" value="HIP57199.1"/>
    <property type="molecule type" value="Genomic_DNA"/>
</dbReference>
<dbReference type="Proteomes" id="UP000605805">
    <property type="component" value="Unassembled WGS sequence"/>
</dbReference>
<name>A0A833DUH7_9CREN</name>
<protein>
    <submittedName>
        <fullName evidence="1">Uncharacterized protein</fullName>
    </submittedName>
</protein>